<name>A0AA35QUT0_GEOBA</name>
<feature type="non-terminal residue" evidence="1">
    <location>
        <position position="111"/>
    </location>
</feature>
<reference evidence="1" key="1">
    <citation type="submission" date="2023-03" db="EMBL/GenBank/DDBJ databases">
        <authorList>
            <person name="Steffen K."/>
            <person name="Cardenas P."/>
        </authorList>
    </citation>
    <scope>NUCLEOTIDE SEQUENCE</scope>
</reference>
<evidence type="ECO:0000313" key="1">
    <source>
        <dbReference type="EMBL" id="CAI7992877.1"/>
    </source>
</evidence>
<organism evidence="1 2">
    <name type="scientific">Geodia barretti</name>
    <name type="common">Barrett's horny sponge</name>
    <dbReference type="NCBI Taxonomy" id="519541"/>
    <lineage>
        <taxon>Eukaryota</taxon>
        <taxon>Metazoa</taxon>
        <taxon>Porifera</taxon>
        <taxon>Demospongiae</taxon>
        <taxon>Heteroscleromorpha</taxon>
        <taxon>Tetractinellida</taxon>
        <taxon>Astrophorina</taxon>
        <taxon>Geodiidae</taxon>
        <taxon>Geodia</taxon>
    </lineage>
</organism>
<dbReference type="AlphaFoldDB" id="A0AA35QUT0"/>
<dbReference type="EMBL" id="CASHTH010000167">
    <property type="protein sequence ID" value="CAI7992877.1"/>
    <property type="molecule type" value="Genomic_DNA"/>
</dbReference>
<sequence>MCGPSQLPKSVNFMYTPEELSALPLNTATQRNYCASPKVKCWREMLINSPSLLNSSRSVQDSTLLSYNILCHSINKSCTLLLQQYTIMAQHKDPHHTDYTFTKGWGPLSLR</sequence>
<dbReference type="Proteomes" id="UP001174909">
    <property type="component" value="Unassembled WGS sequence"/>
</dbReference>
<accession>A0AA35QUT0</accession>
<proteinExistence type="predicted"/>
<evidence type="ECO:0000313" key="2">
    <source>
        <dbReference type="Proteomes" id="UP001174909"/>
    </source>
</evidence>
<protein>
    <submittedName>
        <fullName evidence="1">Uncharacterized protein</fullName>
    </submittedName>
</protein>
<gene>
    <name evidence="1" type="ORF">GBAR_LOCUS1144</name>
</gene>
<keyword evidence="2" id="KW-1185">Reference proteome</keyword>
<comment type="caution">
    <text evidence="1">The sequence shown here is derived from an EMBL/GenBank/DDBJ whole genome shotgun (WGS) entry which is preliminary data.</text>
</comment>